<keyword evidence="7" id="KW-1185">Reference proteome</keyword>
<dbReference type="GO" id="GO:0009055">
    <property type="term" value="F:electron transfer activity"/>
    <property type="evidence" value="ECO:0007669"/>
    <property type="project" value="InterPro"/>
</dbReference>
<proteinExistence type="predicted"/>
<evidence type="ECO:0000256" key="4">
    <source>
        <dbReference type="PROSITE-ProRule" id="PRU00433"/>
    </source>
</evidence>
<sequence>MKPFTAIACAACLAIAAGVGTATFFFGGVFSVAASERDPALVNWALVHVREASITRHATDQPPMSLDDASVVQGGAQAYASLGCQSCHGGLGVKPARFSQGLNPQPNLKAVIEDITPPELFWVLKNGIKMTGMPSFGTGKDPVPDAELWSVTAFLKRVPSLSSDDLAKWTAAHHG</sequence>
<evidence type="ECO:0000313" key="7">
    <source>
        <dbReference type="Proteomes" id="UP001165667"/>
    </source>
</evidence>
<keyword evidence="3 4" id="KW-0408">Iron</keyword>
<dbReference type="PROSITE" id="PS51007">
    <property type="entry name" value="CYTC"/>
    <property type="match status" value="1"/>
</dbReference>
<evidence type="ECO:0000256" key="3">
    <source>
        <dbReference type="ARBA" id="ARBA00023004"/>
    </source>
</evidence>
<dbReference type="GO" id="GO:0046872">
    <property type="term" value="F:metal ion binding"/>
    <property type="evidence" value="ECO:0007669"/>
    <property type="project" value="UniProtKB-KW"/>
</dbReference>
<evidence type="ECO:0000256" key="2">
    <source>
        <dbReference type="ARBA" id="ARBA00022723"/>
    </source>
</evidence>
<dbReference type="EMBL" id="JAMOIM010000033">
    <property type="protein sequence ID" value="MCW6511821.1"/>
    <property type="molecule type" value="Genomic_DNA"/>
</dbReference>
<keyword evidence="2 4" id="KW-0479">Metal-binding</keyword>
<dbReference type="InterPro" id="IPR009056">
    <property type="entry name" value="Cyt_c-like_dom"/>
</dbReference>
<feature type="domain" description="Cytochrome c" evidence="5">
    <location>
        <begin position="70"/>
        <end position="174"/>
    </location>
</feature>
<evidence type="ECO:0000259" key="5">
    <source>
        <dbReference type="PROSITE" id="PS51007"/>
    </source>
</evidence>
<dbReference type="GO" id="GO:0020037">
    <property type="term" value="F:heme binding"/>
    <property type="evidence" value="ECO:0007669"/>
    <property type="project" value="InterPro"/>
</dbReference>
<evidence type="ECO:0000313" key="6">
    <source>
        <dbReference type="EMBL" id="MCW6511821.1"/>
    </source>
</evidence>
<dbReference type="AlphaFoldDB" id="A0AA42CMQ1"/>
<gene>
    <name evidence="6" type="ORF">M8523_28075</name>
</gene>
<dbReference type="Pfam" id="PF13442">
    <property type="entry name" value="Cytochrome_CBB3"/>
    <property type="match status" value="1"/>
</dbReference>
<dbReference type="SUPFAM" id="SSF46626">
    <property type="entry name" value="Cytochrome c"/>
    <property type="match status" value="1"/>
</dbReference>
<dbReference type="Proteomes" id="UP001165667">
    <property type="component" value="Unassembled WGS sequence"/>
</dbReference>
<name>A0AA42CMQ1_9HYPH</name>
<dbReference type="RefSeq" id="WP_282588195.1">
    <property type="nucleotide sequence ID" value="NZ_JAMOIM010000033.1"/>
</dbReference>
<keyword evidence="1 4" id="KW-0349">Heme</keyword>
<evidence type="ECO:0000256" key="1">
    <source>
        <dbReference type="ARBA" id="ARBA00022617"/>
    </source>
</evidence>
<dbReference type="Gene3D" id="1.10.760.10">
    <property type="entry name" value="Cytochrome c-like domain"/>
    <property type="match status" value="1"/>
</dbReference>
<protein>
    <submittedName>
        <fullName evidence="6">Cytochrome c</fullName>
    </submittedName>
</protein>
<comment type="caution">
    <text evidence="6">The sequence shown here is derived from an EMBL/GenBank/DDBJ whole genome shotgun (WGS) entry which is preliminary data.</text>
</comment>
<reference evidence="6" key="1">
    <citation type="submission" date="2022-05" db="EMBL/GenBank/DDBJ databases">
        <authorList>
            <person name="Pankratov T."/>
        </authorList>
    </citation>
    <scope>NUCLEOTIDE SEQUENCE</scope>
    <source>
        <strain evidence="6">BP6-180914</strain>
    </source>
</reference>
<dbReference type="InterPro" id="IPR036909">
    <property type="entry name" value="Cyt_c-like_dom_sf"/>
</dbReference>
<accession>A0AA42CMQ1</accession>
<organism evidence="6 7">
    <name type="scientific">Lichenifustis flavocetrariae</name>
    <dbReference type="NCBI Taxonomy" id="2949735"/>
    <lineage>
        <taxon>Bacteria</taxon>
        <taxon>Pseudomonadati</taxon>
        <taxon>Pseudomonadota</taxon>
        <taxon>Alphaproteobacteria</taxon>
        <taxon>Hyphomicrobiales</taxon>
        <taxon>Lichenihabitantaceae</taxon>
        <taxon>Lichenifustis</taxon>
    </lineage>
</organism>